<evidence type="ECO:0000313" key="2">
    <source>
        <dbReference type="EMBL" id="KAK7687344.1"/>
    </source>
</evidence>
<accession>A0AAW0G6K3</accession>
<evidence type="ECO:0000256" key="1">
    <source>
        <dbReference type="SAM" id="SignalP"/>
    </source>
</evidence>
<dbReference type="Proteomes" id="UP001385951">
    <property type="component" value="Unassembled WGS sequence"/>
</dbReference>
<name>A0AAW0G6K3_9APHY</name>
<gene>
    <name evidence="2" type="ORF">QCA50_009209</name>
</gene>
<comment type="caution">
    <text evidence="2">The sequence shown here is derived from an EMBL/GenBank/DDBJ whole genome shotgun (WGS) entry which is preliminary data.</text>
</comment>
<reference evidence="2 3" key="1">
    <citation type="submission" date="2022-09" db="EMBL/GenBank/DDBJ databases">
        <authorList>
            <person name="Palmer J.M."/>
        </authorList>
    </citation>
    <scope>NUCLEOTIDE SEQUENCE [LARGE SCALE GENOMIC DNA]</scope>
    <source>
        <strain evidence="2 3">DSM 7382</strain>
    </source>
</reference>
<keyword evidence="3" id="KW-1185">Reference proteome</keyword>
<dbReference type="EMBL" id="JASBNA010000013">
    <property type="protein sequence ID" value="KAK7687344.1"/>
    <property type="molecule type" value="Genomic_DNA"/>
</dbReference>
<organism evidence="2 3">
    <name type="scientific">Cerrena zonata</name>
    <dbReference type="NCBI Taxonomy" id="2478898"/>
    <lineage>
        <taxon>Eukaryota</taxon>
        <taxon>Fungi</taxon>
        <taxon>Dikarya</taxon>
        <taxon>Basidiomycota</taxon>
        <taxon>Agaricomycotina</taxon>
        <taxon>Agaricomycetes</taxon>
        <taxon>Polyporales</taxon>
        <taxon>Cerrenaceae</taxon>
        <taxon>Cerrena</taxon>
    </lineage>
</organism>
<sequence length="196" mass="21791">MNLIGILGFAIAVVAANQKAIRVSPTVYATLPPLPSLSRVSESTGGSASISITTKASVGYVEQFLNYQQVTSQSVPLGLKTKIKNYGDSLSDPHDLKSFTQQIVGNGNDDDDDDYDDYSYKRYGVAPANENKLKKIDINDFIEYLINEKGFDAKDLQFLKSKNLDHGTEEIERELNKIKNRKSVPKQINIGEHRHL</sequence>
<dbReference type="AlphaFoldDB" id="A0AAW0G6K3"/>
<protein>
    <submittedName>
        <fullName evidence="2">Uncharacterized protein</fullName>
    </submittedName>
</protein>
<evidence type="ECO:0000313" key="3">
    <source>
        <dbReference type="Proteomes" id="UP001385951"/>
    </source>
</evidence>
<proteinExistence type="predicted"/>
<feature type="chain" id="PRO_5043351003" evidence="1">
    <location>
        <begin position="17"/>
        <end position="196"/>
    </location>
</feature>
<keyword evidence="1" id="KW-0732">Signal</keyword>
<feature type="signal peptide" evidence="1">
    <location>
        <begin position="1"/>
        <end position="16"/>
    </location>
</feature>